<reference evidence="6" key="1">
    <citation type="journal article" date="2019" name="Int. J. Syst. Evol. Microbiol.">
        <title>The Global Catalogue of Microorganisms (GCM) 10K type strain sequencing project: providing services to taxonomists for standard genome sequencing and annotation.</title>
        <authorList>
            <consortium name="The Broad Institute Genomics Platform"/>
            <consortium name="The Broad Institute Genome Sequencing Center for Infectious Disease"/>
            <person name="Wu L."/>
            <person name="Ma J."/>
        </authorList>
    </citation>
    <scope>NUCLEOTIDE SEQUENCE [LARGE SCALE GENOMIC DNA]</scope>
    <source>
        <strain evidence="6">KCTC 62164</strain>
    </source>
</reference>
<dbReference type="Gene3D" id="3.20.20.140">
    <property type="entry name" value="Metal-dependent hydrolases"/>
    <property type="match status" value="1"/>
</dbReference>
<evidence type="ECO:0000259" key="4">
    <source>
        <dbReference type="Pfam" id="PF01979"/>
    </source>
</evidence>
<feature type="signal peptide" evidence="3">
    <location>
        <begin position="1"/>
        <end position="23"/>
    </location>
</feature>
<organism evidence="5 6">
    <name type="scientific">Kordiimonas pumila</name>
    <dbReference type="NCBI Taxonomy" id="2161677"/>
    <lineage>
        <taxon>Bacteria</taxon>
        <taxon>Pseudomonadati</taxon>
        <taxon>Pseudomonadota</taxon>
        <taxon>Alphaproteobacteria</taxon>
        <taxon>Kordiimonadales</taxon>
        <taxon>Kordiimonadaceae</taxon>
        <taxon>Kordiimonas</taxon>
    </lineage>
</organism>
<evidence type="ECO:0000313" key="5">
    <source>
        <dbReference type="EMBL" id="MFC3052488.1"/>
    </source>
</evidence>
<evidence type="ECO:0000256" key="1">
    <source>
        <dbReference type="ARBA" id="ARBA00010716"/>
    </source>
</evidence>
<dbReference type="SUPFAM" id="SSF51338">
    <property type="entry name" value="Composite domain of metallo-dependent hydrolases"/>
    <property type="match status" value="1"/>
</dbReference>
<dbReference type="PANTHER" id="PTHR11113">
    <property type="entry name" value="N-ACETYLGLUCOSAMINE-6-PHOSPHATE DEACETYLASE"/>
    <property type="match status" value="1"/>
</dbReference>
<dbReference type="InterPro" id="IPR011059">
    <property type="entry name" value="Metal-dep_hydrolase_composite"/>
</dbReference>
<feature type="chain" id="PRO_5046634000" evidence="3">
    <location>
        <begin position="24"/>
        <end position="474"/>
    </location>
</feature>
<comment type="caution">
    <text evidence="5">The sequence shown here is derived from an EMBL/GenBank/DDBJ whole genome shotgun (WGS) entry which is preliminary data.</text>
</comment>
<name>A0ABV7D5L0_9PROT</name>
<proteinExistence type="inferred from homology"/>
<feature type="domain" description="Amidohydrolase-related" evidence="4">
    <location>
        <begin position="281"/>
        <end position="448"/>
    </location>
</feature>
<dbReference type="EMBL" id="JBHRSL010000010">
    <property type="protein sequence ID" value="MFC3052488.1"/>
    <property type="molecule type" value="Genomic_DNA"/>
</dbReference>
<keyword evidence="6" id="KW-1185">Reference proteome</keyword>
<dbReference type="InterPro" id="IPR032466">
    <property type="entry name" value="Metal_Hydrolase"/>
</dbReference>
<dbReference type="InterPro" id="IPR006680">
    <property type="entry name" value="Amidohydro-rel"/>
</dbReference>
<evidence type="ECO:0000256" key="3">
    <source>
        <dbReference type="SAM" id="SignalP"/>
    </source>
</evidence>
<dbReference type="PROSITE" id="PS51257">
    <property type="entry name" value="PROKAR_LIPOPROTEIN"/>
    <property type="match status" value="1"/>
</dbReference>
<dbReference type="Pfam" id="PF01979">
    <property type="entry name" value="Amidohydro_1"/>
    <property type="match status" value="1"/>
</dbReference>
<evidence type="ECO:0000256" key="2">
    <source>
        <dbReference type="ARBA" id="ARBA00022801"/>
    </source>
</evidence>
<protein>
    <submittedName>
        <fullName evidence="5">Amidohydrolase</fullName>
    </submittedName>
</protein>
<accession>A0ABV7D5L0</accession>
<sequence>MKNIYKNRVRAACTVALMGVLLAACKFDMGEQADFVDIDKDPFPSTYIPLESDITVIVNANIYDGVGGFMEGGSVLMQGGKIVEVAEVITPPEGAVVIDGTGRYVTPGIIDAHSHLGVYASPGTGSHSDGNEVGEPITAGVWAEHSVWPQDPGFGRALAGGVTSMQILPGSANLVGGRSVTVKNVPGRSVQDMKFPGAPYGMKMACGENPKRVYGSGENNVLARPSTRMGNVHGYRQGWADAQAYQQGWDKYERDYKAGIDAVPPTRNLRLETLAGVLKGDILVHMHCYRADEMVVMMDVMSEFGYKISAFHHAVESYKIADKLAAKGVCSAMWADWYGFKMEANDAIRENIPFVHKAGACAIVHSDSELGIQRLNQEAAKALADGRKAGVEISKAEAWQWLSLNPAKSLGIDQLTGSLEAGKDADVVVWSTDPFSVYAKADLTFVDGAIVYDRTETPPVSDFELGHVGEGDVK</sequence>
<dbReference type="RefSeq" id="WP_194213850.1">
    <property type="nucleotide sequence ID" value="NZ_CP061205.1"/>
</dbReference>
<dbReference type="SUPFAM" id="SSF51556">
    <property type="entry name" value="Metallo-dependent hydrolases"/>
    <property type="match status" value="1"/>
</dbReference>
<evidence type="ECO:0000313" key="6">
    <source>
        <dbReference type="Proteomes" id="UP001595444"/>
    </source>
</evidence>
<dbReference type="PANTHER" id="PTHR11113:SF14">
    <property type="entry name" value="N-ACETYLGLUCOSAMINE-6-PHOSPHATE DEACETYLASE"/>
    <property type="match status" value="1"/>
</dbReference>
<keyword evidence="2" id="KW-0378">Hydrolase</keyword>
<comment type="similarity">
    <text evidence="1">Belongs to the metallo-dependent hydrolases superfamily. NagA family.</text>
</comment>
<keyword evidence="3" id="KW-0732">Signal</keyword>
<gene>
    <name evidence="5" type="ORF">ACFOKA_11300</name>
</gene>
<dbReference type="Proteomes" id="UP001595444">
    <property type="component" value="Unassembled WGS sequence"/>
</dbReference>
<dbReference type="CDD" id="cd01309">
    <property type="entry name" value="Met_dep_hydrolase_C"/>
    <property type="match status" value="1"/>
</dbReference>